<dbReference type="EMBL" id="CP095873">
    <property type="protein sequence ID" value="UPL20234.1"/>
    <property type="molecule type" value="Genomic_DNA"/>
</dbReference>
<dbReference type="Proteomes" id="UP000830925">
    <property type="component" value="Chromosome"/>
</dbReference>
<name>A0AAE9H8M7_ALCFA</name>
<gene>
    <name evidence="1" type="ORF">MXF72_12440</name>
</gene>
<evidence type="ECO:0000313" key="2">
    <source>
        <dbReference type="Proteomes" id="UP000830925"/>
    </source>
</evidence>
<dbReference type="RefSeq" id="WP_247965743.1">
    <property type="nucleotide sequence ID" value="NZ_CP095873.1"/>
</dbReference>
<organism evidence="1 2">
    <name type="scientific">Alcaligenes faecalis</name>
    <dbReference type="NCBI Taxonomy" id="511"/>
    <lineage>
        <taxon>Bacteria</taxon>
        <taxon>Pseudomonadati</taxon>
        <taxon>Pseudomonadota</taxon>
        <taxon>Betaproteobacteria</taxon>
        <taxon>Burkholderiales</taxon>
        <taxon>Alcaligenaceae</taxon>
        <taxon>Alcaligenes</taxon>
    </lineage>
</organism>
<protein>
    <submittedName>
        <fullName evidence="1">Uncharacterized protein</fullName>
    </submittedName>
</protein>
<evidence type="ECO:0000313" key="1">
    <source>
        <dbReference type="EMBL" id="UPL20234.1"/>
    </source>
</evidence>
<proteinExistence type="predicted"/>
<sequence length="162" mass="18489">MSKETQTMLPENAEPVYQLWSDEGFGGWTDTDKPTYCWWLDSKNPPRMRKLYTAPAATQPDVTQQTLDDVMAGIPARDAEIEALRKEIDTLRAQHDADTVDAERYRYLREVNGSPGYDNYSRPEIRLEIESTDKSRVAWMKAVENNMGLDAAIDAARKEVKS</sequence>
<dbReference type="AlphaFoldDB" id="A0AAE9H8M7"/>
<reference evidence="1" key="1">
    <citation type="submission" date="2022-04" db="EMBL/GenBank/DDBJ databases">
        <title>Genomic mining of Alcaligenes faecalis D334 producing ectoin and derivatives.</title>
        <authorList>
            <person name="Doan V.T."/>
            <person name="Quach N.T."/>
            <person name="Vu T.-H.-N."/>
            <person name="Phi Q.-T."/>
        </authorList>
    </citation>
    <scope>NUCLEOTIDE SEQUENCE</scope>
    <source>
        <strain evidence="1">D334</strain>
    </source>
</reference>
<accession>A0AAE9H8M7</accession>